<organism evidence="1 2">
    <name type="scientific">Peronosclerospora sorghi</name>
    <dbReference type="NCBI Taxonomy" id="230839"/>
    <lineage>
        <taxon>Eukaryota</taxon>
        <taxon>Sar</taxon>
        <taxon>Stramenopiles</taxon>
        <taxon>Oomycota</taxon>
        <taxon>Peronosporomycetes</taxon>
        <taxon>Peronosporales</taxon>
        <taxon>Peronosporaceae</taxon>
        <taxon>Peronosclerospora</taxon>
    </lineage>
</organism>
<name>A0ACC0VQ44_9STRA</name>
<evidence type="ECO:0000313" key="1">
    <source>
        <dbReference type="EMBL" id="KAI9908589.1"/>
    </source>
</evidence>
<accession>A0ACC0VQ44</accession>
<gene>
    <name evidence="1" type="ORF">PsorP6_016507</name>
</gene>
<dbReference type="EMBL" id="CM047587">
    <property type="protein sequence ID" value="KAI9908589.1"/>
    <property type="molecule type" value="Genomic_DNA"/>
</dbReference>
<reference evidence="1 2" key="1">
    <citation type="journal article" date="2022" name="bioRxiv">
        <title>The genome of the oomycete Peronosclerospora sorghi, a cosmopolitan pathogen of maize and sorghum, is inflated with dispersed pseudogenes.</title>
        <authorList>
            <person name="Fletcher K."/>
            <person name="Martin F."/>
            <person name="Isakeit T."/>
            <person name="Cavanaugh K."/>
            <person name="Magill C."/>
            <person name="Michelmore R."/>
        </authorList>
    </citation>
    <scope>NUCLEOTIDE SEQUENCE [LARGE SCALE GENOMIC DNA]</scope>
    <source>
        <strain evidence="1">P6</strain>
    </source>
</reference>
<dbReference type="Proteomes" id="UP001163321">
    <property type="component" value="Chromosome 8"/>
</dbReference>
<comment type="caution">
    <text evidence="1">The sequence shown here is derived from an EMBL/GenBank/DDBJ whole genome shotgun (WGS) entry which is preliminary data.</text>
</comment>
<keyword evidence="2" id="KW-1185">Reference proteome</keyword>
<protein>
    <submittedName>
        <fullName evidence="1">Uncharacterized protein</fullName>
    </submittedName>
</protein>
<sequence length="219" mass="24869">MAKGYELLTLDKTTDGWRGTLALQHESHGPFGNDLALLELNVVRLSTNQVRIHITDPAFPRYEVPDMPVRSQEEDTDEEEDFQVHFTPRPFGVAVSRRHSGEVLFNSTTPVEKDEDGARFSGLIFENQFIEISTQLTCNDDDNPIMYGLGKRLGIAHLRADDEGDLYPISSHSLTHREQNDPDIKKHLTYARPRTQSVKRSFCFGNSVPINMNWSNPLT</sequence>
<proteinExistence type="predicted"/>
<evidence type="ECO:0000313" key="2">
    <source>
        <dbReference type="Proteomes" id="UP001163321"/>
    </source>
</evidence>